<dbReference type="GeneID" id="97608104"/>
<dbReference type="GO" id="GO:0016020">
    <property type="term" value="C:membrane"/>
    <property type="evidence" value="ECO:0007669"/>
    <property type="project" value="InterPro"/>
</dbReference>
<evidence type="ECO:0000256" key="3">
    <source>
        <dbReference type="PROSITE-ProRule" id="PRU00284"/>
    </source>
</evidence>
<dbReference type="Pfam" id="PF18947">
    <property type="entry name" value="HAMP_2"/>
    <property type="match status" value="1"/>
</dbReference>
<proteinExistence type="inferred from homology"/>
<organism evidence="5 6">
    <name type="scientific">Methanospirillum stamsii</name>
    <dbReference type="NCBI Taxonomy" id="1277351"/>
    <lineage>
        <taxon>Archaea</taxon>
        <taxon>Methanobacteriati</taxon>
        <taxon>Methanobacteriota</taxon>
        <taxon>Stenosarchaea group</taxon>
        <taxon>Methanomicrobia</taxon>
        <taxon>Methanomicrobiales</taxon>
        <taxon>Methanospirillaceae</taxon>
        <taxon>Methanospirillum</taxon>
    </lineage>
</organism>
<dbReference type="OrthoDB" id="8523at2157"/>
<feature type="domain" description="Methyl-accepting transducer" evidence="4">
    <location>
        <begin position="520"/>
        <end position="749"/>
    </location>
</feature>
<evidence type="ECO:0000259" key="4">
    <source>
        <dbReference type="PROSITE" id="PS50111"/>
    </source>
</evidence>
<dbReference type="PANTHER" id="PTHR32089">
    <property type="entry name" value="METHYL-ACCEPTING CHEMOTAXIS PROTEIN MCPB"/>
    <property type="match status" value="1"/>
</dbReference>
<dbReference type="GO" id="GO:0007165">
    <property type="term" value="P:signal transduction"/>
    <property type="evidence" value="ECO:0007669"/>
    <property type="project" value="UniProtKB-KW"/>
</dbReference>
<protein>
    <recommendedName>
        <fullName evidence="4">Methyl-accepting transducer domain-containing protein</fullName>
    </recommendedName>
</protein>
<comment type="caution">
    <text evidence="5">The sequence shown here is derived from an EMBL/GenBank/DDBJ whole genome shotgun (WGS) entry which is preliminary data.</text>
</comment>
<dbReference type="SMART" id="SM00283">
    <property type="entry name" value="MA"/>
    <property type="match status" value="1"/>
</dbReference>
<dbReference type="SUPFAM" id="SSF58104">
    <property type="entry name" value="Methyl-accepting chemotaxis protein (MCP) signaling domain"/>
    <property type="match status" value="1"/>
</dbReference>
<dbReference type="Gene3D" id="1.20.120.1530">
    <property type="match status" value="1"/>
</dbReference>
<evidence type="ECO:0000256" key="2">
    <source>
        <dbReference type="ARBA" id="ARBA00029447"/>
    </source>
</evidence>
<keyword evidence="6" id="KW-1185">Reference proteome</keyword>
<evidence type="ECO:0000256" key="1">
    <source>
        <dbReference type="ARBA" id="ARBA00023224"/>
    </source>
</evidence>
<sequence length="799" mass="87127">MSKPGTGCCQGQDAEVMIQNISSGSYIFHSWDPYLESFPVPVILCDHTLAITHTNGEFSKISGFKPEALKGIHIKNIPMSLISGESVWDAALTGKITKGINEISFPSGQGFYELNAIPTIPEDKNHPVLLIFFIQPDNNQMFPSYDEIRNSLSQACEIITEKNGNILSLSKGALGVIPDEIVKSGNIVNWEPFTGLEQDFFTLQLHGSEYHTIEYTTDCKQLLISIRLSDVVLLKRAIIHISIIEIPLQPHNAVTETKPPLSPHLETLSSEILKGNFSFRIERESVDESERAGVDALNVMMEQVGEQFNALSEAIAQMKSGWIPSSIQTNNEGPFQNMIQDLNHALDSLQLMIATVESFTMSVMEGNLTMKGDTSGLSGYYQALIAGMNQMLVRLNTPLLEMKRVATEYAACRFSSRMDESIAYPGDFTSMKESMDAIGIWCSAVVGEIDRVSSRYASGDFTAQMSTRLEVTGDFSTIRTSLDNIGIEISESITVLRNAADILSTETEGIKQEIAAVSGQSETLATYTGSVSDRAKAVQDEIVEMEKSADVAMQALSGMNKKVREVADTSARTHEMSSQGVTLATQSREGIDAISEAAGSVDSGITRIHDELNSIEKIIKVVTDIANQTNLLAINAAIEAAHAGTYGKGFAVVASEVKSLAVQSKASTMSISQTIEALQDAFFEVRQKVSEVQKEIESRSYAICEMVSLFEKTAREIEGIATISKETGMVTEEQEKIIADLHTRSRTIETLMTETARDADASAQACSSSCRSIEQISGHIERVAEYAGKIHLGISGFTV</sequence>
<evidence type="ECO:0000313" key="6">
    <source>
        <dbReference type="Proteomes" id="UP000245934"/>
    </source>
</evidence>
<dbReference type="Proteomes" id="UP000245934">
    <property type="component" value="Unassembled WGS sequence"/>
</dbReference>
<dbReference type="EMBL" id="QGMZ01000016">
    <property type="protein sequence ID" value="PWR74661.1"/>
    <property type="molecule type" value="Genomic_DNA"/>
</dbReference>
<dbReference type="InterPro" id="IPR035965">
    <property type="entry name" value="PAS-like_dom_sf"/>
</dbReference>
<dbReference type="PROSITE" id="PS50111">
    <property type="entry name" value="CHEMOTAXIS_TRANSDUC_2"/>
    <property type="match status" value="1"/>
</dbReference>
<name>A0A2V2NGC7_9EURY</name>
<gene>
    <name evidence="5" type="ORF">DLD82_08775</name>
</gene>
<evidence type="ECO:0000313" key="5">
    <source>
        <dbReference type="EMBL" id="PWR74661.1"/>
    </source>
</evidence>
<dbReference type="PANTHER" id="PTHR32089:SF112">
    <property type="entry name" value="LYSOZYME-LIKE PROTEIN-RELATED"/>
    <property type="match status" value="1"/>
</dbReference>
<accession>A0A2V2NGC7</accession>
<dbReference type="InterPro" id="IPR004089">
    <property type="entry name" value="MCPsignal_dom"/>
</dbReference>
<reference evidence="5 6" key="1">
    <citation type="submission" date="2018-05" db="EMBL/GenBank/DDBJ databases">
        <title>Draft genome of Methanospirillum stamsii Pt1.</title>
        <authorList>
            <person name="Dueholm M.S."/>
            <person name="Nielsen P.H."/>
            <person name="Bakmann L.F."/>
            <person name="Otzen D.E."/>
        </authorList>
    </citation>
    <scope>NUCLEOTIDE SEQUENCE [LARGE SCALE GENOMIC DNA]</scope>
    <source>
        <strain evidence="5 6">Pt1</strain>
    </source>
</reference>
<dbReference type="RefSeq" id="WP_109940741.1">
    <property type="nucleotide sequence ID" value="NZ_CP176366.1"/>
</dbReference>
<dbReference type="Gene3D" id="1.10.287.950">
    <property type="entry name" value="Methyl-accepting chemotaxis protein"/>
    <property type="match status" value="1"/>
</dbReference>
<comment type="similarity">
    <text evidence="2">Belongs to the methyl-accepting chemotaxis (MCP) protein family.</text>
</comment>
<dbReference type="SUPFAM" id="SSF55785">
    <property type="entry name" value="PYP-like sensor domain (PAS domain)"/>
    <property type="match status" value="1"/>
</dbReference>
<dbReference type="Pfam" id="PF00015">
    <property type="entry name" value="MCPsignal"/>
    <property type="match status" value="1"/>
</dbReference>
<dbReference type="AlphaFoldDB" id="A0A2V2NGC7"/>
<keyword evidence="1 3" id="KW-0807">Transducer</keyword>
<dbReference type="InterPro" id="IPR003660">
    <property type="entry name" value="HAMP_dom"/>
</dbReference>